<dbReference type="InterPro" id="IPR001138">
    <property type="entry name" value="Zn2Cys6_DnaBD"/>
</dbReference>
<gene>
    <name evidence="9" type="ORF">N7530_005639</name>
</gene>
<accession>A0A9W9X0S5</accession>
<feature type="compositionally biased region" description="Low complexity" evidence="7">
    <location>
        <begin position="1091"/>
        <end position="1111"/>
    </location>
</feature>
<feature type="region of interest" description="Disordered" evidence="7">
    <location>
        <begin position="258"/>
        <end position="301"/>
    </location>
</feature>
<evidence type="ECO:0000256" key="2">
    <source>
        <dbReference type="ARBA" id="ARBA00022723"/>
    </source>
</evidence>
<evidence type="ECO:0000256" key="7">
    <source>
        <dbReference type="SAM" id="MobiDB-lite"/>
    </source>
</evidence>
<keyword evidence="10" id="KW-1185">Reference proteome</keyword>
<dbReference type="GO" id="GO:0000981">
    <property type="term" value="F:DNA-binding transcription factor activity, RNA polymerase II-specific"/>
    <property type="evidence" value="ECO:0007669"/>
    <property type="project" value="InterPro"/>
</dbReference>
<name>A0A9W9X0S5_9EURO</name>
<keyword evidence="2" id="KW-0479">Metal-binding</keyword>
<dbReference type="GO" id="GO:0008270">
    <property type="term" value="F:zinc ion binding"/>
    <property type="evidence" value="ECO:0007669"/>
    <property type="project" value="InterPro"/>
</dbReference>
<feature type="compositionally biased region" description="Low complexity" evidence="7">
    <location>
        <begin position="288"/>
        <end position="301"/>
    </location>
</feature>
<dbReference type="InterPro" id="IPR007219">
    <property type="entry name" value="XnlR_reg_dom"/>
</dbReference>
<reference evidence="9" key="1">
    <citation type="submission" date="2022-12" db="EMBL/GenBank/DDBJ databases">
        <authorList>
            <person name="Petersen C."/>
        </authorList>
    </citation>
    <scope>NUCLEOTIDE SEQUENCE</scope>
    <source>
        <strain evidence="9">IBT 17660</strain>
    </source>
</reference>
<evidence type="ECO:0000256" key="4">
    <source>
        <dbReference type="ARBA" id="ARBA00023125"/>
    </source>
</evidence>
<feature type="region of interest" description="Disordered" evidence="7">
    <location>
        <begin position="883"/>
        <end position="915"/>
    </location>
</feature>
<evidence type="ECO:0000256" key="5">
    <source>
        <dbReference type="ARBA" id="ARBA00023163"/>
    </source>
</evidence>
<feature type="region of interest" description="Disordered" evidence="7">
    <location>
        <begin position="75"/>
        <end position="103"/>
    </location>
</feature>
<dbReference type="Gene3D" id="4.10.240.10">
    <property type="entry name" value="Zn(2)-C6 fungal-type DNA-binding domain"/>
    <property type="match status" value="1"/>
</dbReference>
<dbReference type="GO" id="GO:0003677">
    <property type="term" value="F:DNA binding"/>
    <property type="evidence" value="ECO:0007669"/>
    <property type="project" value="UniProtKB-KW"/>
</dbReference>
<protein>
    <recommendedName>
        <fullName evidence="8">Zn(2)-C6 fungal-type domain-containing protein</fullName>
    </recommendedName>
</protein>
<dbReference type="Pfam" id="PF04082">
    <property type="entry name" value="Fungal_trans"/>
    <property type="match status" value="1"/>
</dbReference>
<comment type="caution">
    <text evidence="9">The sequence shown here is derived from an EMBL/GenBank/DDBJ whole genome shotgun (WGS) entry which is preliminary data.</text>
</comment>
<keyword evidence="3" id="KW-0805">Transcription regulation</keyword>
<feature type="compositionally biased region" description="Basic and acidic residues" evidence="7">
    <location>
        <begin position="269"/>
        <end position="285"/>
    </location>
</feature>
<evidence type="ECO:0000259" key="8">
    <source>
        <dbReference type="PROSITE" id="PS50048"/>
    </source>
</evidence>
<keyword evidence="5" id="KW-0804">Transcription</keyword>
<feature type="region of interest" description="Disordered" evidence="7">
    <location>
        <begin position="1"/>
        <end position="33"/>
    </location>
</feature>
<feature type="compositionally biased region" description="Gly residues" evidence="7">
    <location>
        <begin position="1115"/>
        <end position="1124"/>
    </location>
</feature>
<evidence type="ECO:0000256" key="1">
    <source>
        <dbReference type="ARBA" id="ARBA00004123"/>
    </source>
</evidence>
<evidence type="ECO:0000256" key="6">
    <source>
        <dbReference type="ARBA" id="ARBA00023242"/>
    </source>
</evidence>
<feature type="region of interest" description="Disordered" evidence="7">
    <location>
        <begin position="160"/>
        <end position="207"/>
    </location>
</feature>
<dbReference type="InterPro" id="IPR036864">
    <property type="entry name" value="Zn2-C6_fun-type_DNA-bd_sf"/>
</dbReference>
<proteinExistence type="predicted"/>
<feature type="compositionally biased region" description="Low complexity" evidence="7">
    <location>
        <begin position="891"/>
        <end position="907"/>
    </location>
</feature>
<comment type="subcellular location">
    <subcellularLocation>
        <location evidence="1">Nucleus</location>
    </subcellularLocation>
</comment>
<dbReference type="PANTHER" id="PTHR31001">
    <property type="entry name" value="UNCHARACTERIZED TRANSCRIPTIONAL REGULATORY PROTEIN"/>
    <property type="match status" value="1"/>
</dbReference>
<evidence type="ECO:0000256" key="3">
    <source>
        <dbReference type="ARBA" id="ARBA00023015"/>
    </source>
</evidence>
<organism evidence="9 10">
    <name type="scientific">Penicillium desertorum</name>
    <dbReference type="NCBI Taxonomy" id="1303715"/>
    <lineage>
        <taxon>Eukaryota</taxon>
        <taxon>Fungi</taxon>
        <taxon>Dikarya</taxon>
        <taxon>Ascomycota</taxon>
        <taxon>Pezizomycotina</taxon>
        <taxon>Eurotiomycetes</taxon>
        <taxon>Eurotiomycetidae</taxon>
        <taxon>Eurotiales</taxon>
        <taxon>Aspergillaceae</taxon>
        <taxon>Penicillium</taxon>
    </lineage>
</organism>
<feature type="region of interest" description="Disordered" evidence="7">
    <location>
        <begin position="961"/>
        <end position="1013"/>
    </location>
</feature>
<sequence>MNQSPPDAQPVQGLPNGSSFAPSLRGPLAGGRQITRNRASYSCHTCRRRKVKCDKIHPICGNCVKNNTECIYDVSPQKDDDGRDGSSQNAHGVKRRREMPRTLEEDVKELQSLYTHLKRAESTGEKPDPSAIESRLDKLMSMIERIERSGQTLANVSMQATAPGAKVEPTHLDDPRPSNGLNGNKTPSRSTSPRRIAPDSDEFPIPSGQATDLVDPVGSLNLGHLSLEDGGRSRYVGTTYWAYISGEINELNQLLRDQNSSHDQSTTENKNEDIAVSHADGRQSWRESIGSSTPSITPRSRSFQQSIIFPSGDSPLVNEKLVEPEMLDHVPTRRQSHILYKGFISGVHAISPVIHPPTILKLYNSFWDWYDCSSYSGESCPNPSFIPLLYAIWYGGSVTISIRTIEAEFNMSSRSALSTIYTEEANRWLTRIKFPRSPSLQGLAAYLIVQTIVTKEEEPLASSLFVSLAMRVAQTIGLHRDPAKFGIEPCEAEYRRRVWWHIMHMDGVVAMSSGLPPLVNDENYWDVCETSELKDTMLGTPAAESYMEQVASRERLPDNPDDPTICGGPSMVNVYYLTAKGKYTMARAVRRILKIQLGTKPLTRQDMEELRSILLDLQLKLNSIIDRIPGGKDVDNLSTPDRASSITKSPGGRSSDTELPGEGPAGCPEQYHSPVLVFFHKWAKIILSLYIDKVRFSVFAGLYPTDLPLGLLRGLPAFSEERSQPDLASGTPEVCSHHRAIILCTNTDSALRHCHGFMEKFIQLATDPDFQPFHWSWPGNHQPMHATMIMLIDLYERPYSPEASRSRAFIDRILALSGPDGGVVGGEDGVSTQRPLKDGGREAWDMIRRLRQKAWQKAGLNPRMLWTEQDQIQAGVASPVDTCRDYDSPCSDSSQAGSPGSASVPPSTQKHQPSDFVKPFYNLSRLPNFSNPVTTSVKSPLPYQSRPQDKALPPILHSQFHPTHADNSIPPRIGISSTNADTLSGAPPPRKSPASTAPAPHVQHSDPDIAASGGISFADSASPNVFTKGVPTPPSMVDPNLNFDWDQWDAVFGQHLPVADDLMELDPVSGLDFTNVGTTSAYNGNSPIDLPNPNANGLPLPGSSPEGGFLSWNGNNGGDWPGYP</sequence>
<feature type="region of interest" description="Disordered" evidence="7">
    <location>
        <begin position="632"/>
        <end position="665"/>
    </location>
</feature>
<dbReference type="PROSITE" id="PS00463">
    <property type="entry name" value="ZN2_CY6_FUNGAL_1"/>
    <property type="match status" value="1"/>
</dbReference>
<feature type="compositionally biased region" description="Polar residues" evidence="7">
    <location>
        <begin position="636"/>
        <end position="654"/>
    </location>
</feature>
<dbReference type="PANTHER" id="PTHR31001:SF79">
    <property type="entry name" value="ZN(II)2CYS6 TRANSCRIPTION FACTOR (EUROFUNG)"/>
    <property type="match status" value="1"/>
</dbReference>
<evidence type="ECO:0000313" key="9">
    <source>
        <dbReference type="EMBL" id="KAJ5480130.1"/>
    </source>
</evidence>
<dbReference type="CDD" id="cd00067">
    <property type="entry name" value="GAL4"/>
    <property type="match status" value="1"/>
</dbReference>
<dbReference type="GO" id="GO:0005634">
    <property type="term" value="C:nucleus"/>
    <property type="evidence" value="ECO:0007669"/>
    <property type="project" value="UniProtKB-SubCell"/>
</dbReference>
<keyword evidence="6" id="KW-0539">Nucleus</keyword>
<evidence type="ECO:0000313" key="10">
    <source>
        <dbReference type="Proteomes" id="UP001147760"/>
    </source>
</evidence>
<feature type="domain" description="Zn(2)-C6 fungal-type" evidence="8">
    <location>
        <begin position="42"/>
        <end position="72"/>
    </location>
</feature>
<dbReference type="AlphaFoldDB" id="A0A9W9X0S5"/>
<dbReference type="Proteomes" id="UP001147760">
    <property type="component" value="Unassembled WGS sequence"/>
</dbReference>
<reference evidence="9" key="2">
    <citation type="journal article" date="2023" name="IMA Fungus">
        <title>Comparative genomic study of the Penicillium genus elucidates a diverse pangenome and 15 lateral gene transfer events.</title>
        <authorList>
            <person name="Petersen C."/>
            <person name="Sorensen T."/>
            <person name="Nielsen M.R."/>
            <person name="Sondergaard T.E."/>
            <person name="Sorensen J.L."/>
            <person name="Fitzpatrick D.A."/>
            <person name="Frisvad J.C."/>
            <person name="Nielsen K.L."/>
        </authorList>
    </citation>
    <scope>NUCLEOTIDE SEQUENCE</scope>
    <source>
        <strain evidence="9">IBT 17660</strain>
    </source>
</reference>
<dbReference type="Pfam" id="PF00172">
    <property type="entry name" value="Zn_clus"/>
    <property type="match status" value="1"/>
</dbReference>
<feature type="compositionally biased region" description="Polar residues" evidence="7">
    <location>
        <begin position="258"/>
        <end position="268"/>
    </location>
</feature>
<feature type="region of interest" description="Disordered" evidence="7">
    <location>
        <begin position="1084"/>
        <end position="1124"/>
    </location>
</feature>
<dbReference type="GO" id="GO:0006351">
    <property type="term" value="P:DNA-templated transcription"/>
    <property type="evidence" value="ECO:0007669"/>
    <property type="project" value="InterPro"/>
</dbReference>
<dbReference type="SMART" id="SM00906">
    <property type="entry name" value="Fungal_trans"/>
    <property type="match status" value="1"/>
</dbReference>
<dbReference type="SMART" id="SM00066">
    <property type="entry name" value="GAL4"/>
    <property type="match status" value="1"/>
</dbReference>
<dbReference type="OrthoDB" id="3989227at2759"/>
<dbReference type="CDD" id="cd12148">
    <property type="entry name" value="fungal_TF_MHR"/>
    <property type="match status" value="1"/>
</dbReference>
<feature type="compositionally biased region" description="Polar residues" evidence="7">
    <location>
        <begin position="179"/>
        <end position="193"/>
    </location>
</feature>
<dbReference type="InterPro" id="IPR050613">
    <property type="entry name" value="Sec_Metabolite_Reg"/>
</dbReference>
<keyword evidence="4" id="KW-0238">DNA-binding</keyword>
<dbReference type="PROSITE" id="PS50048">
    <property type="entry name" value="ZN2_CY6_FUNGAL_2"/>
    <property type="match status" value="1"/>
</dbReference>
<dbReference type="SUPFAM" id="SSF57701">
    <property type="entry name" value="Zn2/Cys6 DNA-binding domain"/>
    <property type="match status" value="1"/>
</dbReference>
<dbReference type="EMBL" id="JAPWDO010000003">
    <property type="protein sequence ID" value="KAJ5480130.1"/>
    <property type="molecule type" value="Genomic_DNA"/>
</dbReference>